<dbReference type="InterPro" id="IPR002925">
    <property type="entry name" value="Dienelactn_hydro"/>
</dbReference>
<evidence type="ECO:0000313" key="3">
    <source>
        <dbReference type="EMBL" id="CAB9494880.1"/>
    </source>
</evidence>
<evidence type="ECO:0000259" key="1">
    <source>
        <dbReference type="Pfam" id="PF01738"/>
    </source>
</evidence>
<dbReference type="InterPro" id="IPR051049">
    <property type="entry name" value="Dienelactone_hydrolase-like"/>
</dbReference>
<dbReference type="SUPFAM" id="SSF53474">
    <property type="entry name" value="alpha/beta-Hydrolases"/>
    <property type="match status" value="1"/>
</dbReference>
<feature type="domain" description="Dienelactone hydrolase" evidence="1">
    <location>
        <begin position="105"/>
        <end position="315"/>
    </location>
</feature>
<dbReference type="PANTHER" id="PTHR46623">
    <property type="entry name" value="CARBOXYMETHYLENEBUTENOLIDASE-RELATED"/>
    <property type="match status" value="1"/>
</dbReference>
<reference evidence="3 4" key="1">
    <citation type="submission" date="2020-06" db="EMBL/GenBank/DDBJ databases">
        <authorList>
            <person name="Duchaud E."/>
        </authorList>
    </citation>
    <scope>NUCLEOTIDE SEQUENCE [LARGE SCALE GENOMIC DNA]</scope>
    <source>
        <strain evidence="3">Alteromonas fortis</strain>
    </source>
</reference>
<accession>A0A6T9Y8W9</accession>
<dbReference type="Pfam" id="PF01738">
    <property type="entry name" value="DLH"/>
    <property type="match status" value="1"/>
</dbReference>
<organism evidence="3 4">
    <name type="scientific">Alteromonas macleodii</name>
    <name type="common">Pseudoalteromonas macleodii</name>
    <dbReference type="NCBI Taxonomy" id="28108"/>
    <lineage>
        <taxon>Bacteria</taxon>
        <taxon>Pseudomonadati</taxon>
        <taxon>Pseudomonadota</taxon>
        <taxon>Gammaproteobacteria</taxon>
        <taxon>Alteromonadales</taxon>
        <taxon>Alteromonadaceae</taxon>
        <taxon>Alteromonas/Salinimonas group</taxon>
        <taxon>Alteromonas</taxon>
    </lineage>
</organism>
<dbReference type="EMBL" id="LR812090">
    <property type="protein sequence ID" value="CAB9494880.1"/>
    <property type="molecule type" value="Genomic_DNA"/>
</dbReference>
<sequence>MRQNNTPKPQKVLQVVSQKASQQKELNIPQEAFDWYDEYAHGDIDRRTFLTRLASLSVAGLTVSAIGGALIPDYAKAEQVSFNDPAIKATYEVFSSPKGHGEGGGYLVQPTSLLESGVAPCVLVVHENRGLNPYIKDVARRLAMQGYVAFAPDALFPLGGYPGNDDDGRAMQKSLDKDKIEQDMVAAALWLKDHEKTTGKLGVVGFCFGGYIANFLAASIPDKLDAAVPFYGTPAKQPLVDQVKGPLLIHFAENDKRVNATWESYKAILEEKDAEYEAFTYAKAQHGFHNDSTSRYSPKDAELAWRRTVDFFDSHLK</sequence>
<evidence type="ECO:0000313" key="4">
    <source>
        <dbReference type="Proteomes" id="UP000509458"/>
    </source>
</evidence>
<dbReference type="InterPro" id="IPR029058">
    <property type="entry name" value="AB_hydrolase_fold"/>
</dbReference>
<dbReference type="PANTHER" id="PTHR46623:SF6">
    <property type="entry name" value="ALPHA_BETA-HYDROLASES SUPERFAMILY PROTEIN"/>
    <property type="match status" value="1"/>
</dbReference>
<proteinExistence type="predicted"/>
<keyword evidence="3" id="KW-0378">Hydrolase</keyword>
<dbReference type="Proteomes" id="UP000509458">
    <property type="component" value="Chromosome"/>
</dbReference>
<dbReference type="AlphaFoldDB" id="A0A6T9Y8W9"/>
<dbReference type="GO" id="GO:0016787">
    <property type="term" value="F:hydrolase activity"/>
    <property type="evidence" value="ECO:0007669"/>
    <property type="project" value="UniProtKB-KW"/>
</dbReference>
<gene>
    <name evidence="3" type="ORF">ALFOR1_40258</name>
</gene>
<dbReference type="RefSeq" id="WP_179984176.1">
    <property type="nucleotide sequence ID" value="NZ_LR812090.1"/>
</dbReference>
<dbReference type="Pfam" id="PF23678">
    <property type="entry name" value="YqhI"/>
    <property type="match status" value="1"/>
</dbReference>
<name>A0A6T9Y8W9_ALTMA</name>
<dbReference type="PROSITE" id="PS51318">
    <property type="entry name" value="TAT"/>
    <property type="match status" value="1"/>
</dbReference>
<evidence type="ECO:0000259" key="2">
    <source>
        <dbReference type="Pfam" id="PF23678"/>
    </source>
</evidence>
<dbReference type="InterPro" id="IPR057802">
    <property type="entry name" value="YqhI_dom"/>
</dbReference>
<dbReference type="InterPro" id="IPR006311">
    <property type="entry name" value="TAT_signal"/>
</dbReference>
<dbReference type="Gene3D" id="3.40.50.1820">
    <property type="entry name" value="alpha/beta hydrolase"/>
    <property type="match status" value="1"/>
</dbReference>
<feature type="domain" description="YqhI" evidence="2">
    <location>
        <begin position="24"/>
        <end position="54"/>
    </location>
</feature>
<protein>
    <submittedName>
        <fullName evidence="3">Dienelactone hydrolase-like enzyme</fullName>
    </submittedName>
</protein>